<evidence type="ECO:0000256" key="1">
    <source>
        <dbReference type="PROSITE-ProRule" id="PRU00175"/>
    </source>
</evidence>
<keyword evidence="5" id="KW-1185">Reference proteome</keyword>
<proteinExistence type="predicted"/>
<name>A0A2I1HGX9_9GLOM</name>
<protein>
    <recommendedName>
        <fullName evidence="3">RING-type domain-containing protein</fullName>
    </recommendedName>
</protein>
<keyword evidence="1" id="KW-0479">Metal-binding</keyword>
<evidence type="ECO:0000313" key="5">
    <source>
        <dbReference type="Proteomes" id="UP000234323"/>
    </source>
</evidence>
<keyword evidence="1" id="KW-0862">Zinc</keyword>
<sequence>MGDLVYYDDDGGGGGEKSTERAPKRPNQESNLSDNMEDIINTSTQSRDIYGVQPKRNRALKTLALHILKHLPEDILREEPDFSSIKSNEAIQDYGPCGECDKPILTEDPPRSLMLNICGDMVHWTCARGTDKIYCLCGMEEDSDPLLLSEDLEFDDDDLFEEACDKCSEIISKVPLLRLDASVSTPVVLLPCRHKAHFGCIGNKSKLCPKCPSIDDLEKEGYYISPTFDGASKKGRGKMICVNLPGIQKRKP</sequence>
<feature type="compositionally biased region" description="Basic and acidic residues" evidence="2">
    <location>
        <begin position="17"/>
        <end position="27"/>
    </location>
</feature>
<evidence type="ECO:0000259" key="3">
    <source>
        <dbReference type="PROSITE" id="PS50089"/>
    </source>
</evidence>
<dbReference type="AlphaFoldDB" id="A0A2I1HGX9"/>
<dbReference type="VEuPathDB" id="FungiDB:RhiirA1_428249"/>
<evidence type="ECO:0000256" key="2">
    <source>
        <dbReference type="SAM" id="MobiDB-lite"/>
    </source>
</evidence>
<reference evidence="4 5" key="1">
    <citation type="submission" date="2015-10" db="EMBL/GenBank/DDBJ databases">
        <title>Genome analyses suggest a sexual origin of heterokaryosis in a supposedly ancient asexual fungus.</title>
        <authorList>
            <person name="Ropars J."/>
            <person name="Sedzielewska K."/>
            <person name="Noel J."/>
            <person name="Charron P."/>
            <person name="Farinelli L."/>
            <person name="Marton T."/>
            <person name="Kruger M."/>
            <person name="Pelin A."/>
            <person name="Brachmann A."/>
            <person name="Corradi N."/>
        </authorList>
    </citation>
    <scope>NUCLEOTIDE SEQUENCE [LARGE SCALE GENOMIC DNA]</scope>
    <source>
        <strain evidence="4 5">A4</strain>
    </source>
</reference>
<comment type="caution">
    <text evidence="4">The sequence shown here is derived from an EMBL/GenBank/DDBJ whole genome shotgun (WGS) entry which is preliminary data.</text>
</comment>
<evidence type="ECO:0000313" key="4">
    <source>
        <dbReference type="EMBL" id="PKY58137.1"/>
    </source>
</evidence>
<dbReference type="VEuPathDB" id="FungiDB:FUN_013834"/>
<feature type="region of interest" description="Disordered" evidence="2">
    <location>
        <begin position="1"/>
        <end position="35"/>
    </location>
</feature>
<accession>A0A2I1HGX9</accession>
<organism evidence="4 5">
    <name type="scientific">Rhizophagus irregularis</name>
    <dbReference type="NCBI Taxonomy" id="588596"/>
    <lineage>
        <taxon>Eukaryota</taxon>
        <taxon>Fungi</taxon>
        <taxon>Fungi incertae sedis</taxon>
        <taxon>Mucoromycota</taxon>
        <taxon>Glomeromycotina</taxon>
        <taxon>Glomeromycetes</taxon>
        <taxon>Glomerales</taxon>
        <taxon>Glomeraceae</taxon>
        <taxon>Rhizophagus</taxon>
    </lineage>
</organism>
<dbReference type="InterPro" id="IPR001841">
    <property type="entry name" value="Znf_RING"/>
</dbReference>
<dbReference type="VEuPathDB" id="FungiDB:RhiirFUN_019586"/>
<dbReference type="GO" id="GO:0008270">
    <property type="term" value="F:zinc ion binding"/>
    <property type="evidence" value="ECO:0007669"/>
    <property type="project" value="UniProtKB-KW"/>
</dbReference>
<dbReference type="SMART" id="SM00184">
    <property type="entry name" value="RING"/>
    <property type="match status" value="1"/>
</dbReference>
<dbReference type="PROSITE" id="PS50089">
    <property type="entry name" value="ZF_RING_2"/>
    <property type="match status" value="1"/>
</dbReference>
<dbReference type="EMBL" id="LLXI01002865">
    <property type="protein sequence ID" value="PKY58137.1"/>
    <property type="molecule type" value="Genomic_DNA"/>
</dbReference>
<dbReference type="Proteomes" id="UP000234323">
    <property type="component" value="Unassembled WGS sequence"/>
</dbReference>
<gene>
    <name evidence="4" type="ORF">RhiirA4_511733</name>
</gene>
<feature type="domain" description="RING-type" evidence="3">
    <location>
        <begin position="164"/>
        <end position="211"/>
    </location>
</feature>
<feature type="compositionally biased region" description="Acidic residues" evidence="2">
    <location>
        <begin position="1"/>
        <end position="11"/>
    </location>
</feature>
<keyword evidence="1" id="KW-0863">Zinc-finger</keyword>